<keyword evidence="2" id="KW-1185">Reference proteome</keyword>
<proteinExistence type="predicted"/>
<sequence length="73" mass="8789">MKGTLRLKNFYKKSLAMELIRMGHDLHHTMRNRNNPKYQVYVMVETPELIRDMVSISKRDDMMFMAKQNQEAK</sequence>
<dbReference type="Proteomes" id="UP001367922">
    <property type="component" value="Unassembled WGS sequence"/>
</dbReference>
<gene>
    <name evidence="1" type="ORF">WAX78_19740</name>
</gene>
<reference evidence="1 2" key="1">
    <citation type="submission" date="2024-01" db="EMBL/GenBank/DDBJ databases">
        <title>Seven novel Bacillus-like species.</title>
        <authorList>
            <person name="Liu G."/>
        </authorList>
    </citation>
    <scope>NUCLEOTIDE SEQUENCE [LARGE SCALE GENOMIC DNA]</scope>
    <source>
        <strain evidence="1 2">FJAT-53711</strain>
    </source>
</reference>
<organism evidence="1 2">
    <name type="scientific">Bacillus yunxiaonensis</name>
    <dbReference type="NCBI Taxonomy" id="3127665"/>
    <lineage>
        <taxon>Bacteria</taxon>
        <taxon>Bacillati</taxon>
        <taxon>Bacillota</taxon>
        <taxon>Bacilli</taxon>
        <taxon>Bacillales</taxon>
        <taxon>Bacillaceae</taxon>
        <taxon>Bacillus</taxon>
    </lineage>
</organism>
<dbReference type="EMBL" id="JBAWSV010000007">
    <property type="protein sequence ID" value="MEI4831662.1"/>
    <property type="molecule type" value="Genomic_DNA"/>
</dbReference>
<protein>
    <submittedName>
        <fullName evidence="1">Uncharacterized protein</fullName>
    </submittedName>
</protein>
<evidence type="ECO:0000313" key="1">
    <source>
        <dbReference type="EMBL" id="MEI4831662.1"/>
    </source>
</evidence>
<name>A0ABU8G082_9BACI</name>
<dbReference type="RefSeq" id="WP_336483726.1">
    <property type="nucleotide sequence ID" value="NZ_JBAWSV010000007.1"/>
</dbReference>
<accession>A0ABU8G082</accession>
<evidence type="ECO:0000313" key="2">
    <source>
        <dbReference type="Proteomes" id="UP001367922"/>
    </source>
</evidence>
<comment type="caution">
    <text evidence="1">The sequence shown here is derived from an EMBL/GenBank/DDBJ whole genome shotgun (WGS) entry which is preliminary data.</text>
</comment>